<evidence type="ECO:0000256" key="1">
    <source>
        <dbReference type="ARBA" id="ARBA00000085"/>
    </source>
</evidence>
<evidence type="ECO:0000256" key="8">
    <source>
        <dbReference type="SAM" id="Phobius"/>
    </source>
</evidence>
<evidence type="ECO:0000259" key="9">
    <source>
        <dbReference type="PROSITE" id="PS50109"/>
    </source>
</evidence>
<evidence type="ECO:0000256" key="5">
    <source>
        <dbReference type="ARBA" id="ARBA00022777"/>
    </source>
</evidence>
<dbReference type="PROSITE" id="PS50109">
    <property type="entry name" value="HIS_KIN"/>
    <property type="match status" value="1"/>
</dbReference>
<dbReference type="EMBL" id="PCYK01000006">
    <property type="protein sequence ID" value="PIR46194.1"/>
    <property type="molecule type" value="Genomic_DNA"/>
</dbReference>
<organism evidence="10 11">
    <name type="scientific">Candidatus Vogelbacteria bacterium CG10_big_fil_rev_8_21_14_0_10_49_38</name>
    <dbReference type="NCBI Taxonomy" id="1975043"/>
    <lineage>
        <taxon>Bacteria</taxon>
        <taxon>Candidatus Vogeliibacteriota</taxon>
    </lineage>
</organism>
<dbReference type="Proteomes" id="UP000230431">
    <property type="component" value="Unassembled WGS sequence"/>
</dbReference>
<dbReference type="InterPro" id="IPR003661">
    <property type="entry name" value="HisK_dim/P_dom"/>
</dbReference>
<dbReference type="InterPro" id="IPR005467">
    <property type="entry name" value="His_kinase_dom"/>
</dbReference>
<keyword evidence="7" id="KW-0175">Coiled coil</keyword>
<dbReference type="EC" id="2.7.13.3" evidence="2"/>
<dbReference type="SMART" id="SM00387">
    <property type="entry name" value="HATPase_c"/>
    <property type="match status" value="1"/>
</dbReference>
<evidence type="ECO:0000256" key="2">
    <source>
        <dbReference type="ARBA" id="ARBA00012438"/>
    </source>
</evidence>
<dbReference type="SUPFAM" id="SSF55874">
    <property type="entry name" value="ATPase domain of HSP90 chaperone/DNA topoisomerase II/histidine kinase"/>
    <property type="match status" value="1"/>
</dbReference>
<dbReference type="CDD" id="cd00082">
    <property type="entry name" value="HisKA"/>
    <property type="match status" value="1"/>
</dbReference>
<sequence>MFWSDLVAKLPTEPSVWIAALGLFGVAFFLGYFWQDQSTRTRWQVKQEMLKNQQIIELEKVNQNLAAKNRELYAKELELTIANKHLQALEAAKSKFIAVTTHQLRTPLSAVKWTLDLAAKGQLGKVDEEQKSFLNKGLISVNRVIAIVNELLRVDSVETDQVVYCFQPVNFIKLFDEVLFEFEVQAKSKGVKLSVRRPETDLPPIDLDETKIKMVMENLFDNAIKYTPVGGLVEVVVSDKRLNRAEGAIEVTVRDSGIGIPSEEKNNIFQKFFRATNAIKAEPDGSGLGLFIAHDIVTRHNGSMWFEPAAGGGTIFTFTLPIHQKTL</sequence>
<dbReference type="PANTHER" id="PTHR43711:SF31">
    <property type="entry name" value="HISTIDINE KINASE"/>
    <property type="match status" value="1"/>
</dbReference>
<name>A0A2H0RJL2_9BACT</name>
<evidence type="ECO:0000256" key="7">
    <source>
        <dbReference type="SAM" id="Coils"/>
    </source>
</evidence>
<reference evidence="10 11" key="1">
    <citation type="submission" date="2017-09" db="EMBL/GenBank/DDBJ databases">
        <title>Depth-based differentiation of microbial function through sediment-hosted aquifers and enrichment of novel symbionts in the deep terrestrial subsurface.</title>
        <authorList>
            <person name="Probst A.J."/>
            <person name="Ladd B."/>
            <person name="Jarett J.K."/>
            <person name="Geller-Mcgrath D.E."/>
            <person name="Sieber C.M."/>
            <person name="Emerson J.B."/>
            <person name="Anantharaman K."/>
            <person name="Thomas B.C."/>
            <person name="Malmstrom R."/>
            <person name="Stieglmeier M."/>
            <person name="Klingl A."/>
            <person name="Woyke T."/>
            <person name="Ryan C.M."/>
            <person name="Banfield J.F."/>
        </authorList>
    </citation>
    <scope>NUCLEOTIDE SEQUENCE [LARGE SCALE GENOMIC DNA]</scope>
    <source>
        <strain evidence="10">CG10_big_fil_rev_8_21_14_0_10_49_38</strain>
    </source>
</reference>
<dbReference type="InterPro" id="IPR036097">
    <property type="entry name" value="HisK_dim/P_sf"/>
</dbReference>
<comment type="catalytic activity">
    <reaction evidence="1">
        <text>ATP + protein L-histidine = ADP + protein N-phospho-L-histidine.</text>
        <dbReference type="EC" id="2.7.13.3"/>
    </reaction>
</comment>
<dbReference type="Pfam" id="PF00512">
    <property type="entry name" value="HisKA"/>
    <property type="match status" value="1"/>
</dbReference>
<keyword evidence="8" id="KW-1133">Transmembrane helix</keyword>
<keyword evidence="4" id="KW-0808">Transferase</keyword>
<keyword evidence="8" id="KW-0472">Membrane</keyword>
<keyword evidence="8" id="KW-0812">Transmembrane</keyword>
<keyword evidence="3" id="KW-0597">Phosphoprotein</keyword>
<evidence type="ECO:0000256" key="6">
    <source>
        <dbReference type="ARBA" id="ARBA00023012"/>
    </source>
</evidence>
<comment type="caution">
    <text evidence="10">The sequence shown here is derived from an EMBL/GenBank/DDBJ whole genome shotgun (WGS) entry which is preliminary data.</text>
</comment>
<dbReference type="InterPro" id="IPR003594">
    <property type="entry name" value="HATPase_dom"/>
</dbReference>
<keyword evidence="5" id="KW-0418">Kinase</keyword>
<feature type="transmembrane region" description="Helical" evidence="8">
    <location>
        <begin position="15"/>
        <end position="34"/>
    </location>
</feature>
<proteinExistence type="predicted"/>
<evidence type="ECO:0000313" key="11">
    <source>
        <dbReference type="Proteomes" id="UP000230431"/>
    </source>
</evidence>
<dbReference type="GO" id="GO:0000155">
    <property type="term" value="F:phosphorelay sensor kinase activity"/>
    <property type="evidence" value="ECO:0007669"/>
    <property type="project" value="InterPro"/>
</dbReference>
<feature type="domain" description="Histidine kinase" evidence="9">
    <location>
        <begin position="99"/>
        <end position="324"/>
    </location>
</feature>
<dbReference type="InterPro" id="IPR036890">
    <property type="entry name" value="HATPase_C_sf"/>
</dbReference>
<dbReference type="PRINTS" id="PR00344">
    <property type="entry name" value="BCTRLSENSOR"/>
</dbReference>
<dbReference type="AlphaFoldDB" id="A0A2H0RJL2"/>
<gene>
    <name evidence="10" type="ORF">COV08_01065</name>
</gene>
<dbReference type="PANTHER" id="PTHR43711">
    <property type="entry name" value="TWO-COMPONENT HISTIDINE KINASE"/>
    <property type="match status" value="1"/>
</dbReference>
<dbReference type="FunFam" id="3.30.565.10:FF:000006">
    <property type="entry name" value="Sensor histidine kinase WalK"/>
    <property type="match status" value="1"/>
</dbReference>
<protein>
    <recommendedName>
        <fullName evidence="2">histidine kinase</fullName>
        <ecNumber evidence="2">2.7.13.3</ecNumber>
    </recommendedName>
</protein>
<evidence type="ECO:0000256" key="3">
    <source>
        <dbReference type="ARBA" id="ARBA00022553"/>
    </source>
</evidence>
<dbReference type="SMART" id="SM00388">
    <property type="entry name" value="HisKA"/>
    <property type="match status" value="1"/>
</dbReference>
<dbReference type="Gene3D" id="1.10.287.130">
    <property type="match status" value="1"/>
</dbReference>
<evidence type="ECO:0000256" key="4">
    <source>
        <dbReference type="ARBA" id="ARBA00022679"/>
    </source>
</evidence>
<dbReference type="Gene3D" id="3.30.565.10">
    <property type="entry name" value="Histidine kinase-like ATPase, C-terminal domain"/>
    <property type="match status" value="1"/>
</dbReference>
<dbReference type="SUPFAM" id="SSF47384">
    <property type="entry name" value="Homodimeric domain of signal transducing histidine kinase"/>
    <property type="match status" value="1"/>
</dbReference>
<dbReference type="InterPro" id="IPR050736">
    <property type="entry name" value="Sensor_HK_Regulatory"/>
</dbReference>
<feature type="coiled-coil region" evidence="7">
    <location>
        <begin position="51"/>
        <end position="78"/>
    </location>
</feature>
<keyword evidence="6" id="KW-0902">Two-component regulatory system</keyword>
<evidence type="ECO:0000313" key="10">
    <source>
        <dbReference type="EMBL" id="PIR46194.1"/>
    </source>
</evidence>
<accession>A0A2H0RJL2</accession>
<dbReference type="InterPro" id="IPR004358">
    <property type="entry name" value="Sig_transdc_His_kin-like_C"/>
</dbReference>
<dbReference type="Pfam" id="PF02518">
    <property type="entry name" value="HATPase_c"/>
    <property type="match status" value="1"/>
</dbReference>